<feature type="compositionally biased region" description="Low complexity" evidence="1">
    <location>
        <begin position="287"/>
        <end position="299"/>
    </location>
</feature>
<feature type="compositionally biased region" description="Polar residues" evidence="1">
    <location>
        <begin position="248"/>
        <end position="260"/>
    </location>
</feature>
<feature type="region of interest" description="Disordered" evidence="1">
    <location>
        <begin position="246"/>
        <end position="321"/>
    </location>
</feature>
<keyword evidence="3" id="KW-1185">Reference proteome</keyword>
<organism evidence="2 3">
    <name type="scientific">Parasitella parasitica</name>
    <dbReference type="NCBI Taxonomy" id="35722"/>
    <lineage>
        <taxon>Eukaryota</taxon>
        <taxon>Fungi</taxon>
        <taxon>Fungi incertae sedis</taxon>
        <taxon>Mucoromycota</taxon>
        <taxon>Mucoromycotina</taxon>
        <taxon>Mucoromycetes</taxon>
        <taxon>Mucorales</taxon>
        <taxon>Mucorineae</taxon>
        <taxon>Mucoraceae</taxon>
        <taxon>Parasitella</taxon>
    </lineage>
</organism>
<accession>A0A0B7MS69</accession>
<feature type="compositionally biased region" description="Polar residues" evidence="1">
    <location>
        <begin position="46"/>
        <end position="58"/>
    </location>
</feature>
<gene>
    <name evidence="2" type="primary">PARPA_02215.1 scaffold 3493</name>
</gene>
<sequence length="465" mass="50980">MSKSSIIVIDSDDDDDFIEILEENRTAKPNIPVKKVHTKQLNKITIQQNNTKCGSENNPPILNKKPSPKPKSTSSAPQPKPVTSPNPSFSKNPTTLPKPKTVHTKLVETRPVQAKPMQTKLVPTKPAQRKPISLPKPPTPPSSTVKPPQEPPQRPKPTSRIFSSPNPIPAPVVIYSTGGTSENLLPLDSINKLFQRDTRSITMERATRRASGLTRSPSSVNNKAKKIGIDSELAAIFAHVPEPYFSIDKNSSQTSNSSTLRADDEPVISSLPTRPSTLNSSSEGLRSGNNLFSPNSLNSPPAPTRKRPINSPQDSSPFRKPTFDKKKVIYDIYDEDGEEEGLELYINHLSSRRRLFNDEFQKAEKCKTGNKQCPLCYMMFPKQEIDNHAFDCDGKPSEKGLKKKTIGAAVAQNAAERKRKNAGIKDTGPTNYYADSEGALALDGTGFGSEATGLSWESAGQTRFA</sequence>
<evidence type="ECO:0000313" key="2">
    <source>
        <dbReference type="EMBL" id="CEP08826.1"/>
    </source>
</evidence>
<name>A0A0B7MS69_9FUNG</name>
<dbReference type="Proteomes" id="UP000054107">
    <property type="component" value="Unassembled WGS sequence"/>
</dbReference>
<protein>
    <submittedName>
        <fullName evidence="2">Uncharacterized protein</fullName>
    </submittedName>
</protein>
<proteinExistence type="predicted"/>
<dbReference type="OrthoDB" id="2281714at2759"/>
<feature type="compositionally biased region" description="Polar residues" evidence="1">
    <location>
        <begin position="85"/>
        <end position="95"/>
    </location>
</feature>
<reference evidence="2 3" key="1">
    <citation type="submission" date="2014-09" db="EMBL/GenBank/DDBJ databases">
        <authorList>
            <person name="Ellenberger Sabrina"/>
        </authorList>
    </citation>
    <scope>NUCLEOTIDE SEQUENCE [LARGE SCALE GENOMIC DNA]</scope>
    <source>
        <strain evidence="2 3">CBS 412.66</strain>
    </source>
</reference>
<evidence type="ECO:0000256" key="1">
    <source>
        <dbReference type="SAM" id="MobiDB-lite"/>
    </source>
</evidence>
<evidence type="ECO:0000313" key="3">
    <source>
        <dbReference type="Proteomes" id="UP000054107"/>
    </source>
</evidence>
<dbReference type="EMBL" id="LN720399">
    <property type="protein sequence ID" value="CEP08826.1"/>
    <property type="molecule type" value="Genomic_DNA"/>
</dbReference>
<feature type="compositionally biased region" description="Low complexity" evidence="1">
    <location>
        <begin position="59"/>
        <end position="77"/>
    </location>
</feature>
<dbReference type="AlphaFoldDB" id="A0A0B7MS69"/>
<feature type="region of interest" description="Disordered" evidence="1">
    <location>
        <begin position="46"/>
        <end position="167"/>
    </location>
</feature>
<feature type="compositionally biased region" description="Polar residues" evidence="1">
    <location>
        <begin position="270"/>
        <end position="284"/>
    </location>
</feature>